<feature type="transmembrane region" description="Helical" evidence="2">
    <location>
        <begin position="208"/>
        <end position="228"/>
    </location>
</feature>
<dbReference type="Pfam" id="PF01582">
    <property type="entry name" value="TIR"/>
    <property type="match status" value="1"/>
</dbReference>
<dbReference type="SUPFAM" id="SSF52200">
    <property type="entry name" value="Toll/Interleukin receptor TIR domain"/>
    <property type="match status" value="1"/>
</dbReference>
<keyword evidence="2" id="KW-0472">Membrane</keyword>
<gene>
    <name evidence="4" type="ORF">EUTSA_v10000995mg</name>
</gene>
<dbReference type="EMBL" id="KI517465">
    <property type="protein sequence ID" value="ESQ39588.1"/>
    <property type="molecule type" value="Genomic_DNA"/>
</dbReference>
<dbReference type="PROSITE" id="PS50104">
    <property type="entry name" value="TIR"/>
    <property type="match status" value="1"/>
</dbReference>
<keyword evidence="1" id="KW-0520">NAD</keyword>
<dbReference type="eggNOG" id="KOG0619">
    <property type="taxonomic scope" value="Eukaryota"/>
</dbReference>
<keyword evidence="5" id="KW-1185">Reference proteome</keyword>
<organism evidence="4 5">
    <name type="scientific">Eutrema salsugineum</name>
    <name type="common">Saltwater cress</name>
    <name type="synonym">Sisymbrium salsugineum</name>
    <dbReference type="NCBI Taxonomy" id="72664"/>
    <lineage>
        <taxon>Eukaryota</taxon>
        <taxon>Viridiplantae</taxon>
        <taxon>Streptophyta</taxon>
        <taxon>Embryophyta</taxon>
        <taxon>Tracheophyta</taxon>
        <taxon>Spermatophyta</taxon>
        <taxon>Magnoliopsida</taxon>
        <taxon>eudicotyledons</taxon>
        <taxon>Gunneridae</taxon>
        <taxon>Pentapetalae</taxon>
        <taxon>rosids</taxon>
        <taxon>malvids</taxon>
        <taxon>Brassicales</taxon>
        <taxon>Brassicaceae</taxon>
        <taxon>Eutremeae</taxon>
        <taxon>Eutrema</taxon>
    </lineage>
</organism>
<evidence type="ECO:0000313" key="4">
    <source>
        <dbReference type="EMBL" id="ESQ39588.1"/>
    </source>
</evidence>
<evidence type="ECO:0000313" key="5">
    <source>
        <dbReference type="Proteomes" id="UP000030689"/>
    </source>
</evidence>
<keyword evidence="2" id="KW-1133">Transmembrane helix</keyword>
<name>V4LII7_EUTSA</name>
<dbReference type="Gramene" id="ESQ39588">
    <property type="protein sequence ID" value="ESQ39588"/>
    <property type="gene ID" value="EUTSA_v10000995mg"/>
</dbReference>
<dbReference type="AlphaFoldDB" id="V4LII7"/>
<sequence>MEAGRLMSVLTSPPILFSSWGYYRKEELRDNFIPDLLRALKRDNIKFFIDDNLEKGRPIDDLLKIIENSKIVLALFSKRYPESKYCLDELHKMKELVVDRKIFVIPVFVNVTTRQVKKFEGVFGKKFEEMRAEHPHKINDWKEAVELISQRSGVVWSDARLPSPGHPRYPQPCPKTDKYVVRETVKAIEEELIQSYGRAPKESNDGPFANFMASIIMAFGSGILLPRMLFTDKVFINIAFWLVAIPVFFYVVQIPKEDMRENKKKKKY</sequence>
<dbReference type="InterPro" id="IPR035897">
    <property type="entry name" value="Toll_tir_struct_dom_sf"/>
</dbReference>
<proteinExistence type="predicted"/>
<dbReference type="Gene3D" id="3.40.50.10140">
    <property type="entry name" value="Toll/interleukin-1 receptor homology (TIR) domain"/>
    <property type="match status" value="1"/>
</dbReference>
<dbReference type="PANTHER" id="PTHR32009">
    <property type="entry name" value="TMV RESISTANCE PROTEIN N-LIKE"/>
    <property type="match status" value="1"/>
</dbReference>
<reference evidence="4 5" key="1">
    <citation type="journal article" date="2013" name="Front. Plant Sci.">
        <title>The Reference Genome of the Halophytic Plant Eutrema salsugineum.</title>
        <authorList>
            <person name="Yang R."/>
            <person name="Jarvis D.E."/>
            <person name="Chen H."/>
            <person name="Beilstein M.A."/>
            <person name="Grimwood J."/>
            <person name="Jenkins J."/>
            <person name="Shu S."/>
            <person name="Prochnik S."/>
            <person name="Xin M."/>
            <person name="Ma C."/>
            <person name="Schmutz J."/>
            <person name="Wing R.A."/>
            <person name="Mitchell-Olds T."/>
            <person name="Schumaker K.S."/>
            <person name="Wang X."/>
        </authorList>
    </citation>
    <scope>NUCLEOTIDE SEQUENCE [LARGE SCALE GENOMIC DNA]</scope>
</reference>
<evidence type="ECO:0000256" key="2">
    <source>
        <dbReference type="SAM" id="Phobius"/>
    </source>
</evidence>
<dbReference type="GO" id="GO:0007165">
    <property type="term" value="P:signal transduction"/>
    <property type="evidence" value="ECO:0007669"/>
    <property type="project" value="InterPro"/>
</dbReference>
<evidence type="ECO:0000256" key="1">
    <source>
        <dbReference type="ARBA" id="ARBA00023027"/>
    </source>
</evidence>
<dbReference type="PANTHER" id="PTHR32009:SF109">
    <property type="entry name" value="TOLL-INTERLEUKIN-RESISTANCE (TIR) DOMAIN FAMILY PROTEIN"/>
    <property type="match status" value="1"/>
</dbReference>
<accession>V4LII7</accession>
<dbReference type="KEGG" id="eus:EUTSA_v10000995mg"/>
<feature type="transmembrane region" description="Helical" evidence="2">
    <location>
        <begin position="234"/>
        <end position="255"/>
    </location>
</feature>
<protein>
    <recommendedName>
        <fullName evidence="3">TIR domain-containing protein</fullName>
    </recommendedName>
</protein>
<feature type="domain" description="TIR" evidence="3">
    <location>
        <begin position="15"/>
        <end position="192"/>
    </location>
</feature>
<dbReference type="Proteomes" id="UP000030689">
    <property type="component" value="Unassembled WGS sequence"/>
</dbReference>
<keyword evidence="2" id="KW-0812">Transmembrane</keyword>
<dbReference type="SMART" id="SM00255">
    <property type="entry name" value="TIR"/>
    <property type="match status" value="1"/>
</dbReference>
<dbReference type="InterPro" id="IPR000157">
    <property type="entry name" value="TIR_dom"/>
</dbReference>
<evidence type="ECO:0000259" key="3">
    <source>
        <dbReference type="PROSITE" id="PS50104"/>
    </source>
</evidence>